<dbReference type="EMBL" id="GU071098">
    <property type="protein sequence ID" value="ADO98278.1"/>
    <property type="molecule type" value="Genomic_DNA"/>
</dbReference>
<dbReference type="KEGG" id="vg:10328781"/>
<gene>
    <name evidence="1" type="ORF">SSSM7_213</name>
</gene>
<protein>
    <submittedName>
        <fullName evidence="1">Uncharacterized protein</fullName>
    </submittedName>
</protein>
<sequence length="62" mass="6921">MSQRTMKTYKELKEMMAVGTGGFTSAADSKGPVAGYDLPFGGMIRRWYTAAKQTQKRKKDGR</sequence>
<dbReference type="GeneID" id="10328781"/>
<evidence type="ECO:0000313" key="2">
    <source>
        <dbReference type="Proteomes" id="UP000006527"/>
    </source>
</evidence>
<keyword evidence="2" id="KW-1185">Reference proteome</keyword>
<organism evidence="1 2">
    <name type="scientific">Synechococcus phage S-SSM7</name>
    <dbReference type="NCBI Taxonomy" id="445686"/>
    <lineage>
        <taxon>Viruses</taxon>
        <taxon>Duplodnaviria</taxon>
        <taxon>Heunggongvirae</taxon>
        <taxon>Uroviricota</taxon>
        <taxon>Caudoviricetes</taxon>
        <taxon>Pantevenvirales</taxon>
        <taxon>Kyanoviridae</taxon>
        <taxon>Lipsvirus</taxon>
        <taxon>Lipsvirus ssm7</taxon>
    </lineage>
</organism>
<dbReference type="Proteomes" id="UP000006527">
    <property type="component" value="Segment"/>
</dbReference>
<reference evidence="1 2" key="1">
    <citation type="journal article" date="2010" name="Environ. Microbiol.">
        <title>Genomic analysis of oceanic cyanobacterial myoviruses compared with T4-like myoviruses from diverse hosts and environments.</title>
        <authorList>
            <person name="Sullivan M.B."/>
            <person name="Huang K.H."/>
            <person name="Ignacio-Espinoza J.C."/>
            <person name="Berlin A.M."/>
            <person name="Kelly L."/>
            <person name="Weigele P.R."/>
            <person name="DeFrancesco A.S."/>
            <person name="Kern S.E."/>
            <person name="Thompson L.R."/>
            <person name="Young S."/>
            <person name="Yandava C."/>
            <person name="Fu R."/>
            <person name="Krastins B."/>
            <person name="Chase M."/>
            <person name="Sarracino D."/>
            <person name="Osburne M.S."/>
            <person name="Henn M.R."/>
            <person name="Chisholm S.W."/>
        </authorList>
    </citation>
    <scope>NUCLEOTIDE SEQUENCE [LARGE SCALE GENOMIC DNA]</scope>
    <source>
        <strain evidence="1">8109-3</strain>
    </source>
</reference>
<dbReference type="RefSeq" id="YP_004324265.1">
    <property type="nucleotide sequence ID" value="NC_015287.1"/>
</dbReference>
<evidence type="ECO:0000313" key="1">
    <source>
        <dbReference type="EMBL" id="ADO98278.1"/>
    </source>
</evidence>
<name>E3SLD0_9CAUD</name>
<proteinExistence type="predicted"/>
<accession>E3SLD0</accession>